<feature type="compositionally biased region" description="Basic and acidic residues" evidence="1">
    <location>
        <begin position="889"/>
        <end position="898"/>
    </location>
</feature>
<keyword evidence="3" id="KW-1185">Reference proteome</keyword>
<feature type="region of interest" description="Disordered" evidence="1">
    <location>
        <begin position="809"/>
        <end position="898"/>
    </location>
</feature>
<feature type="region of interest" description="Disordered" evidence="1">
    <location>
        <begin position="915"/>
        <end position="1001"/>
    </location>
</feature>
<feature type="region of interest" description="Disordered" evidence="1">
    <location>
        <begin position="93"/>
        <end position="271"/>
    </location>
</feature>
<dbReference type="Proteomes" id="UP000799428">
    <property type="component" value="Unassembled WGS sequence"/>
</dbReference>
<reference evidence="2" key="1">
    <citation type="journal article" date="2020" name="Stud. Mycol.">
        <title>101 Dothideomycetes genomes: a test case for predicting lifestyles and emergence of pathogens.</title>
        <authorList>
            <person name="Haridas S."/>
            <person name="Albert R."/>
            <person name="Binder M."/>
            <person name="Bloem J."/>
            <person name="Labutti K."/>
            <person name="Salamov A."/>
            <person name="Andreopoulos B."/>
            <person name="Baker S."/>
            <person name="Barry K."/>
            <person name="Bills G."/>
            <person name="Bluhm B."/>
            <person name="Cannon C."/>
            <person name="Castanera R."/>
            <person name="Culley D."/>
            <person name="Daum C."/>
            <person name="Ezra D."/>
            <person name="Gonzalez J."/>
            <person name="Henrissat B."/>
            <person name="Kuo A."/>
            <person name="Liang C."/>
            <person name="Lipzen A."/>
            <person name="Lutzoni F."/>
            <person name="Magnuson J."/>
            <person name="Mondo S."/>
            <person name="Nolan M."/>
            <person name="Ohm R."/>
            <person name="Pangilinan J."/>
            <person name="Park H.-J."/>
            <person name="Ramirez L."/>
            <person name="Alfaro M."/>
            <person name="Sun H."/>
            <person name="Tritt A."/>
            <person name="Yoshinaga Y."/>
            <person name="Zwiers L.-H."/>
            <person name="Turgeon B."/>
            <person name="Goodwin S."/>
            <person name="Spatafora J."/>
            <person name="Crous P."/>
            <person name="Grigoriev I."/>
        </authorList>
    </citation>
    <scope>NUCLEOTIDE SEQUENCE</scope>
    <source>
        <strain evidence="2">CBS 279.74</strain>
    </source>
</reference>
<feature type="compositionally biased region" description="Polar residues" evidence="1">
    <location>
        <begin position="737"/>
        <end position="770"/>
    </location>
</feature>
<feature type="region of interest" description="Disordered" evidence="1">
    <location>
        <begin position="333"/>
        <end position="369"/>
    </location>
</feature>
<feature type="compositionally biased region" description="Polar residues" evidence="1">
    <location>
        <begin position="184"/>
        <end position="194"/>
    </location>
</feature>
<feature type="compositionally biased region" description="Acidic residues" evidence="1">
    <location>
        <begin position="596"/>
        <end position="611"/>
    </location>
</feature>
<feature type="compositionally biased region" description="Basic and acidic residues" evidence="1">
    <location>
        <begin position="1488"/>
        <end position="1500"/>
    </location>
</feature>
<feature type="compositionally biased region" description="Basic and acidic residues" evidence="1">
    <location>
        <begin position="492"/>
        <end position="512"/>
    </location>
</feature>
<feature type="region of interest" description="Disordered" evidence="1">
    <location>
        <begin position="1064"/>
        <end position="1088"/>
    </location>
</feature>
<feature type="compositionally biased region" description="Low complexity" evidence="1">
    <location>
        <begin position="1304"/>
        <end position="1317"/>
    </location>
</feature>
<accession>A0A6G1JUH3</accession>
<feature type="region of interest" description="Disordered" evidence="1">
    <location>
        <begin position="564"/>
        <end position="629"/>
    </location>
</feature>
<feature type="compositionally biased region" description="Low complexity" evidence="1">
    <location>
        <begin position="1346"/>
        <end position="1360"/>
    </location>
</feature>
<proteinExistence type="predicted"/>
<evidence type="ECO:0000256" key="1">
    <source>
        <dbReference type="SAM" id="MobiDB-lite"/>
    </source>
</evidence>
<feature type="compositionally biased region" description="Low complexity" evidence="1">
    <location>
        <begin position="916"/>
        <end position="943"/>
    </location>
</feature>
<sequence length="1670" mass="181953">MSPATPSPTLLDPHQQILGFGDATMPLTDRDPNASGRTSRASNMSAGSRGLPSKGAPAGRNASDLLSNAPGIMSMLRTSTELGDMGSFAFDSSYTSNMPRGPGRRGGASSRLSTCSSQSNTSRRASSTHHQQWPSTSSGPSRSTTRDHNMPLYMPDTLSPTTMNIQGSSPLFPRSRSRDEHRSLSMTNTSQPTFRLSSNRSLASLRPHEHAQRPRSPYHYPTRLRRPGYRPSSPALSDITGTHMRRPHGSSGGPGHAGHTGHHKLRHPSDVSVYRDERAFGREEKPFVHKDRRFARNQSPAFMRNPHSDIPPVPPLPPHLHHMVVDRARMRHMAAKGSVSSGSTNQRSDSDAPSSDATPPTPRGRSMEMLVGPTGAHMMMGSMAGVMKEEVPAGPLYYDYSEQFEREQFIEPESDALNTGFVHHFKTIVEERGTGEQTPDKADNSVVREVVELLEPEAAAVAELPASPVSRRITRDMILAALEPSSTTESRTSMENHESEETDQKATEDRVEAAGQSRANPAASIPQPTETHHRRFSNLSQAGSSIMESSTLDFAARYSIPMVDGTGSRTPTRAGSLTEDGMSDLIDGYQHTTETNVEEDVAVEEEGTDDEPPGRKSSHAPKSSDEQSFKSCTVLADFPDKDSDAKSCKTFNNSNAKSLEACEDLPGLSFKDSDARSFKSCRDVSTPGRAVSLPPPKLPSSNLANSEPRVKRPVSEMTLPLPSPPATVRKQRPVPSRETSFNQAHARLSANSKLGSKHGGSTVNSISSSIECLPGMPPVVPPRESSSSKEAQRSQAVADFLMRLSRSRRFSKSHSALGKKQAQEEEVGNPEDNVEVVGSDANPRQQGVADENCVPNQRSDPVMTPAKALAKDGAVPGDHVPSAGSLDVPSKEGFHSKEITPAKADTLRALAVHQYSMSTPSTNNPEPSSIYSPDDISSPSSSSHKARVQSSPMAFAKSPEPGRRDSQTTTHLVWHGRKSSNVPSRNSMELRSGQGNGQDETTTDLRLSAYRYPPQHCLPDLKEESHEDSSLNTSASNLKNSNFKFPFGAQPGVRMSGDEGFLSGRNPSRNPSTMSYQRSSLGQTRGLPSMNFSRMDLFEKLNEALDIRSSRSLDGVPDDVHDVAKSSPTRPSAGEIREKYRSFLAGLDELEKSGDASKVAAIMKLAPQRPYSSAHLMAEIEKLTIPSVGGLTRRLSELIPSLKEYYKLGEMGEFVAEEVIMEHALEEIHEVGGPAPKRSSARLRPMPGSPNMVVIDDALYDELTCKENGEESLDSKSENDTPQKGVVVTGKGGSPADARPRDSTPLAELEAPTPALLRTRSLSPSLGHDNLRPSLESHLSTRRSLHSLGMSTPTATTTDTRPWNSDKNYPWATNVPEIDISLPSPSSIKPSPVPVHRASRLQQHLSQEDFAIMSIPAAPTPLHSVDKINFVDEGTSFLTRQQREACRGLEARHALDSKNQHRNIFCKHPTKPQRDGFDASGNATRPLRLRDSDQSHDAGERYPFSALTPPSNLLLPGLPSCTFTNGSSDEEEFTAPKKNRLFRIRGRLARNANNTPVVGIQLISAHDVKNSLTPVESVHEGTMGNPNRQTFTGAEGMSKSAYQRKAFVEYVKKMVTKGSEAIRNLTGRKRMSKRRSQFPSNVEDLVIYDAHGRRYAPLSGTRGVHLWTGV</sequence>
<feature type="compositionally biased region" description="Basic and acidic residues" evidence="1">
    <location>
        <begin position="1268"/>
        <end position="1281"/>
    </location>
</feature>
<feature type="compositionally biased region" description="Low complexity" evidence="1">
    <location>
        <begin position="195"/>
        <end position="205"/>
    </location>
</feature>
<feature type="compositionally biased region" description="Polar residues" evidence="1">
    <location>
        <begin position="35"/>
        <end position="46"/>
    </location>
</feature>
<feature type="compositionally biased region" description="Basic and acidic residues" evidence="1">
    <location>
        <begin position="671"/>
        <end position="682"/>
    </location>
</feature>
<feature type="compositionally biased region" description="Polar residues" evidence="1">
    <location>
        <begin position="979"/>
        <end position="989"/>
    </location>
</feature>
<evidence type="ECO:0000313" key="2">
    <source>
        <dbReference type="EMBL" id="KAF2704188.1"/>
    </source>
</evidence>
<feature type="compositionally biased region" description="Polar residues" evidence="1">
    <location>
        <begin position="1065"/>
        <end position="1083"/>
    </location>
</feature>
<name>A0A6G1JUH3_9PLEO</name>
<feature type="region of interest" description="Disordered" evidence="1">
    <location>
        <begin position="1465"/>
        <end position="1510"/>
    </location>
</feature>
<organism evidence="2 3">
    <name type="scientific">Pleomassaria siparia CBS 279.74</name>
    <dbReference type="NCBI Taxonomy" id="1314801"/>
    <lineage>
        <taxon>Eukaryota</taxon>
        <taxon>Fungi</taxon>
        <taxon>Dikarya</taxon>
        <taxon>Ascomycota</taxon>
        <taxon>Pezizomycotina</taxon>
        <taxon>Dothideomycetes</taxon>
        <taxon>Pleosporomycetidae</taxon>
        <taxon>Pleosporales</taxon>
        <taxon>Pleomassariaceae</taxon>
        <taxon>Pleomassaria</taxon>
    </lineage>
</organism>
<feature type="compositionally biased region" description="Acidic residues" evidence="1">
    <location>
        <begin position="824"/>
        <end position="834"/>
    </location>
</feature>
<feature type="compositionally biased region" description="Low complexity" evidence="1">
    <location>
        <begin position="107"/>
        <end position="125"/>
    </location>
</feature>
<gene>
    <name evidence="2" type="ORF">K504DRAFT_450934</name>
</gene>
<feature type="compositionally biased region" description="Polar residues" evidence="1">
    <location>
        <begin position="338"/>
        <end position="347"/>
    </location>
</feature>
<dbReference type="EMBL" id="MU005783">
    <property type="protein sequence ID" value="KAF2704188.1"/>
    <property type="molecule type" value="Genomic_DNA"/>
</dbReference>
<feature type="region of interest" description="Disordered" evidence="1">
    <location>
        <begin position="1016"/>
        <end position="1036"/>
    </location>
</feature>
<feature type="region of interest" description="Disordered" evidence="1">
    <location>
        <begin position="481"/>
        <end position="534"/>
    </location>
</feature>
<dbReference type="OrthoDB" id="3922633at2759"/>
<evidence type="ECO:0000313" key="3">
    <source>
        <dbReference type="Proteomes" id="UP000799428"/>
    </source>
</evidence>
<feature type="compositionally biased region" description="Basic and acidic residues" evidence="1">
    <location>
        <begin position="1019"/>
        <end position="1029"/>
    </location>
</feature>
<feature type="region of interest" description="Disordered" evidence="1">
    <location>
        <begin position="1"/>
        <end position="66"/>
    </location>
</feature>
<feature type="region of interest" description="Disordered" evidence="1">
    <location>
        <begin position="1268"/>
        <end position="1368"/>
    </location>
</feature>
<protein>
    <submittedName>
        <fullName evidence="2">Uncharacterized protein</fullName>
    </submittedName>
</protein>
<feature type="compositionally biased region" description="Polar residues" evidence="1">
    <location>
        <begin position="158"/>
        <end position="169"/>
    </location>
</feature>
<feature type="compositionally biased region" description="Low complexity" evidence="1">
    <location>
        <begin position="134"/>
        <end position="143"/>
    </location>
</feature>
<feature type="region of interest" description="Disordered" evidence="1">
    <location>
        <begin position="661"/>
        <end position="795"/>
    </location>
</feature>